<dbReference type="EnsemblMetazoa" id="SSS_4601s_mrna">
    <property type="protein sequence ID" value="KAF7488741.1"/>
    <property type="gene ID" value="SSS_4601"/>
</dbReference>
<gene>
    <name evidence="3" type="ORF">SSS_4601</name>
</gene>
<feature type="region of interest" description="Disordered" evidence="1">
    <location>
        <begin position="128"/>
        <end position="155"/>
    </location>
</feature>
<feature type="region of interest" description="Disordered" evidence="1">
    <location>
        <begin position="208"/>
        <end position="303"/>
    </location>
</feature>
<dbReference type="AlphaFoldDB" id="A0A834R2E8"/>
<keyword evidence="5" id="KW-1185">Reference proteome</keyword>
<sequence>MKLSLFFVTFLIIGAYGFRLGKKQDNQSNKDESNDDDDREGIGSFGEDGLGNFFREIQIKFLAATETLLDHSVNVYEELEDALKTNREKKERVSSDFKKALRYLKTEARRRKEDIEDEIEIEREKALEAEQAKKSVDDEEPEIQTEKPKKKPIKKILNNLKSRKLNRDARSIDKLDAVSTPKPNETIQKLVNKSVDGMKEILTKKVSAVGGDSKSRVSKQDDNIKKTKVDSPTKVKGLEPKNTKPHCSNTTIDKMKATLGDEIGEKKSKYDELTTMEPVGAGLGDGFGRHDVDGEMPIENQAN</sequence>
<name>A0A834R2E8_SARSC</name>
<reference evidence="5" key="1">
    <citation type="journal article" date="2020" name="PLoS Negl. Trop. Dis.">
        <title>High-quality nuclear genome for Sarcoptes scabiei-A critical resource for a neglected parasite.</title>
        <authorList>
            <person name="Korhonen P.K."/>
            <person name="Gasser R.B."/>
            <person name="Ma G."/>
            <person name="Wang T."/>
            <person name="Stroehlein A.J."/>
            <person name="Young N.D."/>
            <person name="Ang C.S."/>
            <person name="Fernando D.D."/>
            <person name="Lu H.C."/>
            <person name="Taylor S."/>
            <person name="Reynolds S.L."/>
            <person name="Mofiz E."/>
            <person name="Najaraj S.H."/>
            <person name="Gowda H."/>
            <person name="Madugundu A."/>
            <person name="Renuse S."/>
            <person name="Holt D."/>
            <person name="Pandey A."/>
            <person name="Papenfuss A.T."/>
            <person name="Fischer K."/>
        </authorList>
    </citation>
    <scope>NUCLEOTIDE SEQUENCE [LARGE SCALE GENOMIC DNA]</scope>
</reference>
<keyword evidence="2" id="KW-0732">Signal</keyword>
<evidence type="ECO:0000256" key="1">
    <source>
        <dbReference type="SAM" id="MobiDB-lite"/>
    </source>
</evidence>
<feature type="compositionally biased region" description="Basic and acidic residues" evidence="1">
    <location>
        <begin position="263"/>
        <end position="272"/>
    </location>
</feature>
<evidence type="ECO:0000256" key="2">
    <source>
        <dbReference type="SAM" id="SignalP"/>
    </source>
</evidence>
<protein>
    <submittedName>
        <fullName evidence="3 4">Uncharacterized protein</fullName>
    </submittedName>
</protein>
<dbReference type="EMBL" id="WVUK01000065">
    <property type="protein sequence ID" value="KAF7488741.1"/>
    <property type="molecule type" value="Genomic_DNA"/>
</dbReference>
<reference evidence="3" key="2">
    <citation type="submission" date="2020-01" db="EMBL/GenBank/DDBJ databases">
        <authorList>
            <person name="Korhonen P.K.K."/>
            <person name="Guangxu M.G."/>
            <person name="Wang T.W."/>
            <person name="Stroehlein A.J.S."/>
            <person name="Young N.D."/>
            <person name="Ang C.-S.A."/>
            <person name="Fernando D.W.F."/>
            <person name="Lu H.L."/>
            <person name="Taylor S.T."/>
            <person name="Ehtesham M.E.M."/>
            <person name="Najaraj S.H.N."/>
            <person name="Harsha G.H.G."/>
            <person name="Madugundu A.M."/>
            <person name="Renuse S.R."/>
            <person name="Holt D.H."/>
            <person name="Pandey A.P."/>
            <person name="Papenfuss A.P."/>
            <person name="Gasser R.B.G."/>
            <person name="Fischer K.F."/>
        </authorList>
    </citation>
    <scope>NUCLEOTIDE SEQUENCE</scope>
    <source>
        <strain evidence="3">SSS_KF_BRIS2020</strain>
    </source>
</reference>
<dbReference type="Proteomes" id="UP000070412">
    <property type="component" value="Unassembled WGS sequence"/>
</dbReference>
<accession>A0A834R2E8</accession>
<evidence type="ECO:0000313" key="4">
    <source>
        <dbReference type="EnsemblMetazoa" id="KAF7488741.1"/>
    </source>
</evidence>
<feature type="region of interest" description="Disordered" evidence="1">
    <location>
        <begin position="24"/>
        <end position="44"/>
    </location>
</feature>
<feature type="compositionally biased region" description="Basic and acidic residues" evidence="1">
    <location>
        <begin position="213"/>
        <end position="242"/>
    </location>
</feature>
<feature type="signal peptide" evidence="2">
    <location>
        <begin position="1"/>
        <end position="17"/>
    </location>
</feature>
<proteinExistence type="predicted"/>
<organism evidence="3">
    <name type="scientific">Sarcoptes scabiei</name>
    <name type="common">Itch mite</name>
    <name type="synonym">Acarus scabiei</name>
    <dbReference type="NCBI Taxonomy" id="52283"/>
    <lineage>
        <taxon>Eukaryota</taxon>
        <taxon>Metazoa</taxon>
        <taxon>Ecdysozoa</taxon>
        <taxon>Arthropoda</taxon>
        <taxon>Chelicerata</taxon>
        <taxon>Arachnida</taxon>
        <taxon>Acari</taxon>
        <taxon>Acariformes</taxon>
        <taxon>Sarcoptiformes</taxon>
        <taxon>Astigmata</taxon>
        <taxon>Psoroptidia</taxon>
        <taxon>Sarcoptoidea</taxon>
        <taxon>Sarcoptidae</taxon>
        <taxon>Sarcoptinae</taxon>
        <taxon>Sarcoptes</taxon>
    </lineage>
</organism>
<evidence type="ECO:0000313" key="5">
    <source>
        <dbReference type="Proteomes" id="UP000070412"/>
    </source>
</evidence>
<evidence type="ECO:0000313" key="3">
    <source>
        <dbReference type="EMBL" id="KAF7488741.1"/>
    </source>
</evidence>
<feature type="chain" id="PRO_5038316049" evidence="2">
    <location>
        <begin position="18"/>
        <end position="303"/>
    </location>
</feature>
<reference evidence="4" key="3">
    <citation type="submission" date="2022-06" db="UniProtKB">
        <authorList>
            <consortium name="EnsemblMetazoa"/>
        </authorList>
    </citation>
    <scope>IDENTIFICATION</scope>
</reference>